<proteinExistence type="predicted"/>
<sequence>MSQTSENVKNNTPKQLSEPHYLVKSTPTGQHNLYLISSCYSTQHSATQKVRATQISLARSSQQSSISNTFLTRSAQHYSKVQRYRTSITLSDQLRTIGSAQLYQISTSRGVNSARFRPALFLSDQLSSTRSSQCYRISPARSDQPNDQINLALSISQTRSDPHSSIGSVQLDRISTVDPDKHRSIYHHSSIPISTSRSSSACSVPIQRRRAIST</sequence>
<accession>A0A2Z7A5J8</accession>
<reference evidence="2 3" key="1">
    <citation type="journal article" date="2015" name="Proc. Natl. Acad. Sci. U.S.A.">
        <title>The resurrection genome of Boea hygrometrica: A blueprint for survival of dehydration.</title>
        <authorList>
            <person name="Xiao L."/>
            <person name="Yang G."/>
            <person name="Zhang L."/>
            <person name="Yang X."/>
            <person name="Zhao S."/>
            <person name="Ji Z."/>
            <person name="Zhou Q."/>
            <person name="Hu M."/>
            <person name="Wang Y."/>
            <person name="Chen M."/>
            <person name="Xu Y."/>
            <person name="Jin H."/>
            <person name="Xiao X."/>
            <person name="Hu G."/>
            <person name="Bao F."/>
            <person name="Hu Y."/>
            <person name="Wan P."/>
            <person name="Li L."/>
            <person name="Deng X."/>
            <person name="Kuang T."/>
            <person name="Xiang C."/>
            <person name="Zhu J.K."/>
            <person name="Oliver M.J."/>
            <person name="He Y."/>
        </authorList>
    </citation>
    <scope>NUCLEOTIDE SEQUENCE [LARGE SCALE GENOMIC DNA]</scope>
    <source>
        <strain evidence="3">cv. XS01</strain>
    </source>
</reference>
<name>A0A2Z7A5J8_9LAMI</name>
<dbReference type="EMBL" id="KV021648">
    <property type="protein sequence ID" value="KZV14140.1"/>
    <property type="molecule type" value="Genomic_DNA"/>
</dbReference>
<evidence type="ECO:0000256" key="1">
    <source>
        <dbReference type="SAM" id="MobiDB-lite"/>
    </source>
</evidence>
<organism evidence="2 3">
    <name type="scientific">Dorcoceras hygrometricum</name>
    <dbReference type="NCBI Taxonomy" id="472368"/>
    <lineage>
        <taxon>Eukaryota</taxon>
        <taxon>Viridiplantae</taxon>
        <taxon>Streptophyta</taxon>
        <taxon>Embryophyta</taxon>
        <taxon>Tracheophyta</taxon>
        <taxon>Spermatophyta</taxon>
        <taxon>Magnoliopsida</taxon>
        <taxon>eudicotyledons</taxon>
        <taxon>Gunneridae</taxon>
        <taxon>Pentapetalae</taxon>
        <taxon>asterids</taxon>
        <taxon>lamiids</taxon>
        <taxon>Lamiales</taxon>
        <taxon>Gesneriaceae</taxon>
        <taxon>Didymocarpoideae</taxon>
        <taxon>Trichosporeae</taxon>
        <taxon>Loxocarpinae</taxon>
        <taxon>Dorcoceras</taxon>
    </lineage>
</organism>
<gene>
    <name evidence="2" type="ORF">F511_44350</name>
</gene>
<feature type="region of interest" description="Disordered" evidence="1">
    <location>
        <begin position="1"/>
        <end position="21"/>
    </location>
</feature>
<dbReference type="AlphaFoldDB" id="A0A2Z7A5J8"/>
<feature type="compositionally biased region" description="Low complexity" evidence="1">
    <location>
        <begin position="190"/>
        <end position="203"/>
    </location>
</feature>
<keyword evidence="3" id="KW-1185">Reference proteome</keyword>
<feature type="region of interest" description="Disordered" evidence="1">
    <location>
        <begin position="190"/>
        <end position="214"/>
    </location>
</feature>
<evidence type="ECO:0000313" key="2">
    <source>
        <dbReference type="EMBL" id="KZV14140.1"/>
    </source>
</evidence>
<feature type="compositionally biased region" description="Polar residues" evidence="1">
    <location>
        <begin position="1"/>
        <end position="15"/>
    </location>
</feature>
<evidence type="ECO:0000313" key="3">
    <source>
        <dbReference type="Proteomes" id="UP000250235"/>
    </source>
</evidence>
<protein>
    <submittedName>
        <fullName evidence="2">Uncharacterized protein</fullName>
    </submittedName>
</protein>
<dbReference type="Proteomes" id="UP000250235">
    <property type="component" value="Unassembled WGS sequence"/>
</dbReference>